<reference evidence="4 5" key="1">
    <citation type="journal article" date="2007" name="Proc. Natl. Acad. Sci. U.S.A.">
        <title>Dandruff-associated Malassezia genomes reveal convergent and divergent virulence traits shared with plant and human fungal pathogens.</title>
        <authorList>
            <person name="Xu J."/>
            <person name="Saunders C.W."/>
            <person name="Hu P."/>
            <person name="Grant R.A."/>
            <person name="Boekhout T."/>
            <person name="Kuramae E.E."/>
            <person name="Kronstad J.W."/>
            <person name="Deangelis Y.M."/>
            <person name="Reeder N.L."/>
            <person name="Johnstone K.R."/>
            <person name="Leland M."/>
            <person name="Fieno A.M."/>
            <person name="Begley W.M."/>
            <person name="Sun Y."/>
            <person name="Lacey M.P."/>
            <person name="Chaudhary T."/>
            <person name="Keough T."/>
            <person name="Chu L."/>
            <person name="Sears R."/>
            <person name="Yuan B."/>
            <person name="Dawson T.L.Jr."/>
        </authorList>
    </citation>
    <scope>NUCLEOTIDE SEQUENCE [LARGE SCALE GENOMIC DNA]</scope>
    <source>
        <strain evidence="5">ATCC MYA-4612 / CBS 7966</strain>
    </source>
</reference>
<dbReference type="PROSITE" id="PS50056">
    <property type="entry name" value="TYR_PHOSPHATASE_2"/>
    <property type="match status" value="1"/>
</dbReference>
<evidence type="ECO:0008006" key="6">
    <source>
        <dbReference type="Google" id="ProtNLM"/>
    </source>
</evidence>
<dbReference type="GO" id="GO:0004725">
    <property type="term" value="F:protein tyrosine phosphatase activity"/>
    <property type="evidence" value="ECO:0007669"/>
    <property type="project" value="InterPro"/>
</dbReference>
<dbReference type="InterPro" id="IPR029021">
    <property type="entry name" value="Prot-tyrosine_phosphatase-like"/>
</dbReference>
<dbReference type="Pfam" id="PF00102">
    <property type="entry name" value="Y_phosphatase"/>
    <property type="match status" value="1"/>
</dbReference>
<dbReference type="VEuPathDB" id="FungiDB:MGL_1302"/>
<sequence>MENSDLQNEIAAATNHLIKLNALDELRLEDPEFSRHKAEEAPDANRYLNVIPYDHALLPGAYQNASLIPPYSGNRNSASCVASQAPLATTLSQFFEQLHAQKSKVIVNLTALEENGIVKSERYWPLDKETPFISPDGQWTVFLMSDLPAKDAFDKTQYAEAASLLDLRVRRLKLLSIMGKERKEHEITQLHFIGWPDHGALAPLHLLALIQAVRAVQPSAVPTPIWVHCSAGIGRSGTLIGTLFAQEEPILSSTNQSSIETTANITAHMRKFRPGSVQSVGQFLAMAHAIGSLRSEKGV</sequence>
<dbReference type="InterPro" id="IPR000387">
    <property type="entry name" value="Tyr_Pase_dom"/>
</dbReference>
<dbReference type="OMA" id="REQRAYM"/>
<dbReference type="AlphaFoldDB" id="A8PX26"/>
<dbReference type="CDD" id="cd00047">
    <property type="entry name" value="PTPc"/>
    <property type="match status" value="1"/>
</dbReference>
<dbReference type="PANTHER" id="PTHR19134:SF449">
    <property type="entry name" value="TYROSINE-PROTEIN PHOSPHATASE 1"/>
    <property type="match status" value="1"/>
</dbReference>
<dbReference type="PANTHER" id="PTHR19134">
    <property type="entry name" value="RECEPTOR-TYPE TYROSINE-PROTEIN PHOSPHATASE"/>
    <property type="match status" value="1"/>
</dbReference>
<evidence type="ECO:0000259" key="2">
    <source>
        <dbReference type="PROSITE" id="PS50055"/>
    </source>
</evidence>
<feature type="domain" description="Tyrosine specific protein phosphatases" evidence="3">
    <location>
        <begin position="204"/>
        <end position="284"/>
    </location>
</feature>
<dbReference type="SMART" id="SM00194">
    <property type="entry name" value="PTPc"/>
    <property type="match status" value="1"/>
</dbReference>
<organism evidence="4 5">
    <name type="scientific">Malassezia globosa (strain ATCC MYA-4612 / CBS 7966)</name>
    <name type="common">Dandruff-associated fungus</name>
    <dbReference type="NCBI Taxonomy" id="425265"/>
    <lineage>
        <taxon>Eukaryota</taxon>
        <taxon>Fungi</taxon>
        <taxon>Dikarya</taxon>
        <taxon>Basidiomycota</taxon>
        <taxon>Ustilaginomycotina</taxon>
        <taxon>Malasseziomycetes</taxon>
        <taxon>Malasseziales</taxon>
        <taxon>Malasseziaceae</taxon>
        <taxon>Malassezia</taxon>
    </lineage>
</organism>
<evidence type="ECO:0000259" key="3">
    <source>
        <dbReference type="PROSITE" id="PS50056"/>
    </source>
</evidence>
<dbReference type="SUPFAM" id="SSF52799">
    <property type="entry name" value="(Phosphotyrosine protein) phosphatases II"/>
    <property type="match status" value="1"/>
</dbReference>
<dbReference type="Gene3D" id="3.90.190.10">
    <property type="entry name" value="Protein tyrosine phosphatase superfamily"/>
    <property type="match status" value="1"/>
</dbReference>
<accession>A8PX26</accession>
<proteinExistence type="inferred from homology"/>
<dbReference type="InterPro" id="IPR050348">
    <property type="entry name" value="Protein-Tyr_Phosphatase"/>
</dbReference>
<feature type="domain" description="Tyrosine-protein phosphatase" evidence="2">
    <location>
        <begin position="45"/>
        <end position="293"/>
    </location>
</feature>
<dbReference type="PROSITE" id="PS00383">
    <property type="entry name" value="TYR_PHOSPHATASE_1"/>
    <property type="match status" value="1"/>
</dbReference>
<evidence type="ECO:0000256" key="1">
    <source>
        <dbReference type="ARBA" id="ARBA00009649"/>
    </source>
</evidence>
<dbReference type="InParanoid" id="A8PX26"/>
<comment type="caution">
    <text evidence="4">The sequence shown here is derived from an EMBL/GenBank/DDBJ whole genome shotgun (WGS) entry which is preliminary data.</text>
</comment>
<evidence type="ECO:0000313" key="4">
    <source>
        <dbReference type="EMBL" id="EDP44820.1"/>
    </source>
</evidence>
<dbReference type="PRINTS" id="PR00700">
    <property type="entry name" value="PRTYPHPHTASE"/>
</dbReference>
<dbReference type="STRING" id="425265.A8PX26"/>
<dbReference type="RefSeq" id="XP_001732034.1">
    <property type="nucleotide sequence ID" value="XM_001731982.1"/>
</dbReference>
<dbReference type="PROSITE" id="PS50055">
    <property type="entry name" value="TYR_PHOSPHATASE_PTP"/>
    <property type="match status" value="1"/>
</dbReference>
<dbReference type="InterPro" id="IPR003595">
    <property type="entry name" value="Tyr_Pase_cat"/>
</dbReference>
<dbReference type="GeneID" id="5856339"/>
<comment type="similarity">
    <text evidence="1">Belongs to the protein-tyrosine phosphatase family. Non-receptor class subfamily.</text>
</comment>
<evidence type="ECO:0000313" key="5">
    <source>
        <dbReference type="Proteomes" id="UP000008837"/>
    </source>
</evidence>
<gene>
    <name evidence="4" type="ORF">MGL_1302</name>
</gene>
<dbReference type="Proteomes" id="UP000008837">
    <property type="component" value="Unassembled WGS sequence"/>
</dbReference>
<name>A8PX26_MALGO</name>
<dbReference type="KEGG" id="mgl:MGL_1302"/>
<dbReference type="EMBL" id="AAYY01000003">
    <property type="protein sequence ID" value="EDP44820.1"/>
    <property type="molecule type" value="Genomic_DNA"/>
</dbReference>
<dbReference type="OrthoDB" id="10253954at2759"/>
<keyword evidence="5" id="KW-1185">Reference proteome</keyword>
<dbReference type="InterPro" id="IPR016130">
    <property type="entry name" value="Tyr_Pase_AS"/>
</dbReference>
<dbReference type="SMART" id="SM00404">
    <property type="entry name" value="PTPc_motif"/>
    <property type="match status" value="1"/>
</dbReference>
<protein>
    <recommendedName>
        <fullName evidence="6">Tyrosine specific protein phosphatases domain-containing protein</fullName>
    </recommendedName>
</protein>
<dbReference type="InterPro" id="IPR000242">
    <property type="entry name" value="PTP_cat"/>
</dbReference>
<dbReference type="FunCoup" id="A8PX26">
    <property type="interactions" value="436"/>
</dbReference>